<organism evidence="6 7">
    <name type="scientific">Mordavella massiliensis</name>
    <dbReference type="NCBI Taxonomy" id="1871024"/>
    <lineage>
        <taxon>Bacteria</taxon>
        <taxon>Bacillati</taxon>
        <taxon>Bacillota</taxon>
        <taxon>Clostridia</taxon>
        <taxon>Eubacteriales</taxon>
        <taxon>Clostridiaceae</taxon>
        <taxon>Mordavella</taxon>
    </lineage>
</organism>
<reference evidence="6" key="2">
    <citation type="journal article" date="2021" name="Sci. Rep.">
        <title>The distribution of antibiotic resistance genes in chicken gut microbiota commensals.</title>
        <authorList>
            <person name="Juricova H."/>
            <person name="Matiasovicova J."/>
            <person name="Kubasova T."/>
            <person name="Cejkova D."/>
            <person name="Rychlik I."/>
        </authorList>
    </citation>
    <scope>NUCLEOTIDE SEQUENCE</scope>
    <source>
        <strain evidence="6">An420c</strain>
    </source>
</reference>
<dbReference type="PANTHER" id="PTHR30249:SF0">
    <property type="entry name" value="PLASTIDAL GLYCOLATE_GLYCERATE TRANSLOCATOR 1, CHLOROPLASTIC"/>
    <property type="match status" value="1"/>
</dbReference>
<keyword evidence="7" id="KW-1185">Reference proteome</keyword>
<evidence type="ECO:0000256" key="3">
    <source>
        <dbReference type="ARBA" id="ARBA00022989"/>
    </source>
</evidence>
<dbReference type="Pfam" id="PF04172">
    <property type="entry name" value="LrgB"/>
    <property type="match status" value="1"/>
</dbReference>
<sequence length="232" mass="24079">MLEEVILNSAASGVFISLAAYGIGVLVKRRWNTALANPLMIAILLVILFLLATGTDYETYNASAKYLSYLLAPATVSLAIPMYDRLHLLKENYRAILTGILSGVAASLLTVLALALLFGLTRAEYVTLLPKSVTTAIGMGVAEELGGHSEIAAAVIIITGVLGNMMAEPICRIFSIRHPIAKGIAIGTSAHAIGTAKAMEMGETEGAMSSLAIVTAGICTVAGAAIFAGLIT</sequence>
<evidence type="ECO:0000256" key="1">
    <source>
        <dbReference type="ARBA" id="ARBA00004141"/>
    </source>
</evidence>
<dbReference type="RefSeq" id="WP_204908266.1">
    <property type="nucleotide sequence ID" value="NZ_JACJLV010000008.1"/>
</dbReference>
<feature type="transmembrane region" description="Helical" evidence="5">
    <location>
        <begin position="6"/>
        <end position="27"/>
    </location>
</feature>
<protein>
    <submittedName>
        <fullName evidence="6">LrgB family protein</fullName>
    </submittedName>
</protein>
<comment type="subcellular location">
    <subcellularLocation>
        <location evidence="1">Membrane</location>
        <topology evidence="1">Multi-pass membrane protein</topology>
    </subcellularLocation>
</comment>
<evidence type="ECO:0000313" key="6">
    <source>
        <dbReference type="EMBL" id="MBM6826208.1"/>
    </source>
</evidence>
<evidence type="ECO:0000256" key="5">
    <source>
        <dbReference type="SAM" id="Phobius"/>
    </source>
</evidence>
<dbReference type="Proteomes" id="UP000713880">
    <property type="component" value="Unassembled WGS sequence"/>
</dbReference>
<dbReference type="EMBL" id="JACJLV010000008">
    <property type="protein sequence ID" value="MBM6826208.1"/>
    <property type="molecule type" value="Genomic_DNA"/>
</dbReference>
<dbReference type="AlphaFoldDB" id="A0A939B9Y6"/>
<evidence type="ECO:0000313" key="7">
    <source>
        <dbReference type="Proteomes" id="UP000713880"/>
    </source>
</evidence>
<evidence type="ECO:0000256" key="4">
    <source>
        <dbReference type="ARBA" id="ARBA00023136"/>
    </source>
</evidence>
<keyword evidence="2 5" id="KW-0812">Transmembrane</keyword>
<evidence type="ECO:0000256" key="2">
    <source>
        <dbReference type="ARBA" id="ARBA00022692"/>
    </source>
</evidence>
<dbReference type="PANTHER" id="PTHR30249">
    <property type="entry name" value="PUTATIVE SEROTONIN TRANSPORTER"/>
    <property type="match status" value="1"/>
</dbReference>
<proteinExistence type="predicted"/>
<accession>A0A939B9Y6</accession>
<feature type="transmembrane region" description="Helical" evidence="5">
    <location>
        <begin position="66"/>
        <end position="83"/>
    </location>
</feature>
<keyword evidence="3 5" id="KW-1133">Transmembrane helix</keyword>
<gene>
    <name evidence="6" type="ORF">H6A13_03680</name>
</gene>
<name>A0A939B9Y6_9CLOT</name>
<feature type="transmembrane region" description="Helical" evidence="5">
    <location>
        <begin position="151"/>
        <end position="167"/>
    </location>
</feature>
<dbReference type="GO" id="GO:0016020">
    <property type="term" value="C:membrane"/>
    <property type="evidence" value="ECO:0007669"/>
    <property type="project" value="UniProtKB-SubCell"/>
</dbReference>
<keyword evidence="4 5" id="KW-0472">Membrane</keyword>
<feature type="transmembrane region" description="Helical" evidence="5">
    <location>
        <begin position="34"/>
        <end position="54"/>
    </location>
</feature>
<reference evidence="6" key="1">
    <citation type="submission" date="2020-08" db="EMBL/GenBank/DDBJ databases">
        <authorList>
            <person name="Cejkova D."/>
            <person name="Kubasova T."/>
            <person name="Jahodarova E."/>
            <person name="Rychlik I."/>
        </authorList>
    </citation>
    <scope>NUCLEOTIDE SEQUENCE</scope>
    <source>
        <strain evidence="6">An420c</strain>
    </source>
</reference>
<comment type="caution">
    <text evidence="6">The sequence shown here is derived from an EMBL/GenBank/DDBJ whole genome shotgun (WGS) entry which is preliminary data.</text>
</comment>
<feature type="transmembrane region" description="Helical" evidence="5">
    <location>
        <begin position="207"/>
        <end position="231"/>
    </location>
</feature>
<feature type="transmembrane region" description="Helical" evidence="5">
    <location>
        <begin position="95"/>
        <end position="120"/>
    </location>
</feature>
<dbReference type="InterPro" id="IPR007300">
    <property type="entry name" value="CidB/LrgB"/>
</dbReference>